<dbReference type="Proteomes" id="UP000239731">
    <property type="component" value="Unassembled WGS sequence"/>
</dbReference>
<dbReference type="AlphaFoldDB" id="A0A2T0HRY3"/>
<evidence type="ECO:0000313" key="3">
    <source>
        <dbReference type="Proteomes" id="UP000239731"/>
    </source>
</evidence>
<name>A0A2T0HRY3_PSEFL</name>
<reference evidence="2 3" key="1">
    <citation type="submission" date="2018-03" db="EMBL/GenBank/DDBJ databases">
        <title>Blue discolouration in mozzarella cheese caused by Pseudomonas fluorescens.</title>
        <authorList>
            <person name="Chiesa F."/>
            <person name="Dalmasso A."/>
            <person name="Lomonaco S."/>
        </authorList>
    </citation>
    <scope>NUCLEOTIDE SEQUENCE [LARGE SCALE GENOMIC DNA]</scope>
    <source>
        <strain evidence="2 3">11293</strain>
    </source>
</reference>
<protein>
    <submittedName>
        <fullName evidence="2">Uncharacterized protein</fullName>
    </submittedName>
</protein>
<accession>A0A2T0HRY3</accession>
<organism evidence="2 3">
    <name type="scientific">Pseudomonas fluorescens</name>
    <dbReference type="NCBI Taxonomy" id="294"/>
    <lineage>
        <taxon>Bacteria</taxon>
        <taxon>Pseudomonadati</taxon>
        <taxon>Pseudomonadota</taxon>
        <taxon>Gammaproteobacteria</taxon>
        <taxon>Pseudomonadales</taxon>
        <taxon>Pseudomonadaceae</taxon>
        <taxon>Pseudomonas</taxon>
    </lineage>
</organism>
<feature type="region of interest" description="Disordered" evidence="1">
    <location>
        <begin position="26"/>
        <end position="57"/>
    </location>
</feature>
<evidence type="ECO:0000313" key="2">
    <source>
        <dbReference type="EMBL" id="PRW85777.1"/>
    </source>
</evidence>
<dbReference type="EMBL" id="PVUH01000023">
    <property type="protein sequence ID" value="PRW85777.1"/>
    <property type="molecule type" value="Genomic_DNA"/>
</dbReference>
<evidence type="ECO:0000256" key="1">
    <source>
        <dbReference type="SAM" id="MobiDB-lite"/>
    </source>
</evidence>
<sequence>MQLWKHDAETVAAFAVEPLPHLIGDGLLNADQGQPCASPETEDQLPDGQLLGGGQHSDPFLRALAGISRRNHWEKTSRSNVLASAPQSDGQRGNSALLLRQDVGNL</sequence>
<feature type="region of interest" description="Disordered" evidence="1">
    <location>
        <begin position="77"/>
        <end position="106"/>
    </location>
</feature>
<comment type="caution">
    <text evidence="2">The sequence shown here is derived from an EMBL/GenBank/DDBJ whole genome shotgun (WGS) entry which is preliminary data.</text>
</comment>
<gene>
    <name evidence="2" type="ORF">C7A10_26225</name>
</gene>
<feature type="compositionally biased region" description="Polar residues" evidence="1">
    <location>
        <begin position="78"/>
        <end position="94"/>
    </location>
</feature>
<proteinExistence type="predicted"/>